<dbReference type="AlphaFoldDB" id="G8LYV5"/>
<dbReference type="PANTHER" id="PTHR38659">
    <property type="entry name" value="METAL-DEPENDENT PHOSPHOHYDROLASE"/>
    <property type="match status" value="1"/>
</dbReference>
<dbReference type="Proteomes" id="UP000005435">
    <property type="component" value="Chromosome"/>
</dbReference>
<protein>
    <submittedName>
        <fullName evidence="2">Putative domain HDIG-containing protein</fullName>
    </submittedName>
</protein>
<dbReference type="SMART" id="SM00471">
    <property type="entry name" value="HDc"/>
    <property type="match status" value="1"/>
</dbReference>
<name>G8LYV5_ACECE</name>
<dbReference type="InterPro" id="IPR003607">
    <property type="entry name" value="HD/PDEase_dom"/>
</dbReference>
<dbReference type="Gene3D" id="1.10.3210.10">
    <property type="entry name" value="Hypothetical protein af1432"/>
    <property type="match status" value="1"/>
</dbReference>
<organism evidence="2 3">
    <name type="scientific">Acetivibrio clariflavus (strain DSM 19732 / NBRC 101661 / EBR45)</name>
    <name type="common">Clostridium clariflavum</name>
    <dbReference type="NCBI Taxonomy" id="720554"/>
    <lineage>
        <taxon>Bacteria</taxon>
        <taxon>Bacillati</taxon>
        <taxon>Bacillota</taxon>
        <taxon>Clostridia</taxon>
        <taxon>Eubacteriales</taxon>
        <taxon>Oscillospiraceae</taxon>
        <taxon>Acetivibrio</taxon>
    </lineage>
</organism>
<evidence type="ECO:0000259" key="1">
    <source>
        <dbReference type="SMART" id="SM00471"/>
    </source>
</evidence>
<feature type="domain" description="HD/PDEase" evidence="1">
    <location>
        <begin position="15"/>
        <end position="123"/>
    </location>
</feature>
<evidence type="ECO:0000313" key="3">
    <source>
        <dbReference type="Proteomes" id="UP000005435"/>
    </source>
</evidence>
<dbReference type="PANTHER" id="PTHR38659:SF1">
    <property type="entry name" value="METAL DEPENDENT PHOSPHOHYDROLASE"/>
    <property type="match status" value="1"/>
</dbReference>
<dbReference type="SUPFAM" id="SSF109604">
    <property type="entry name" value="HD-domain/PDEase-like"/>
    <property type="match status" value="1"/>
</dbReference>
<dbReference type="InterPro" id="IPR006675">
    <property type="entry name" value="HDIG_dom"/>
</dbReference>
<dbReference type="STRING" id="720554.Clocl_1196"/>
<dbReference type="RefSeq" id="WP_014254473.1">
    <property type="nucleotide sequence ID" value="NC_016627.1"/>
</dbReference>
<evidence type="ECO:0000313" key="2">
    <source>
        <dbReference type="EMBL" id="AEV67857.1"/>
    </source>
</evidence>
<gene>
    <name evidence="2" type="ordered locus">Clocl_1196</name>
</gene>
<dbReference type="OrthoDB" id="9801160at2"/>
<dbReference type="Pfam" id="PF01966">
    <property type="entry name" value="HD"/>
    <property type="match status" value="1"/>
</dbReference>
<sequence length="177" mass="19925">MEREQALEELKGRLKSENLIRHSLAVEAIMRELAFYFKEDIDKWGIAGLLHDIDYDKTAGDPAKHGLVGAEILETLDVESSIVYAIKAHNDYHKIERKRKIDKALYCASPMAVVMSACTAALPSKKVEDLTVEFVMEKINEEGFINDTELKQIKSCENLGIALEEFVKLSIKAVQSI</sequence>
<dbReference type="eggNOG" id="COG2316">
    <property type="taxonomic scope" value="Bacteria"/>
</dbReference>
<keyword evidence="3" id="KW-1185">Reference proteome</keyword>
<accession>G8LYV5</accession>
<dbReference type="EMBL" id="CP003065">
    <property type="protein sequence ID" value="AEV67857.1"/>
    <property type="molecule type" value="Genomic_DNA"/>
</dbReference>
<dbReference type="KEGG" id="ccl:Clocl_1196"/>
<reference evidence="2 3" key="2">
    <citation type="journal article" date="2012" name="Stand. Genomic Sci.">
        <title>Complete Genome Sequence of Clostridium clariflavum DSM 19732.</title>
        <authorList>
            <person name="Izquierdo J.A."/>
            <person name="Goodwin L."/>
            <person name="Davenport K.W."/>
            <person name="Teshima H."/>
            <person name="Bruce D."/>
            <person name="Detter C."/>
            <person name="Tapia R."/>
            <person name="Han S."/>
            <person name="Land M."/>
            <person name="Hauser L."/>
            <person name="Jeffries C.D."/>
            <person name="Han J."/>
            <person name="Pitluck S."/>
            <person name="Nolan M."/>
            <person name="Chen A."/>
            <person name="Huntemann M."/>
            <person name="Mavromatis K."/>
            <person name="Mikhailova N."/>
            <person name="Liolios K."/>
            <person name="Woyke T."/>
            <person name="Lynd L.R."/>
        </authorList>
    </citation>
    <scope>NUCLEOTIDE SEQUENCE [LARGE SCALE GENOMIC DNA]</scope>
    <source>
        <strain evidence="3">DSM 19732 / NBRC 101661 / EBR45</strain>
    </source>
</reference>
<dbReference type="NCBIfam" id="TIGR00277">
    <property type="entry name" value="HDIG"/>
    <property type="match status" value="1"/>
</dbReference>
<dbReference type="CDD" id="cd00077">
    <property type="entry name" value="HDc"/>
    <property type="match status" value="1"/>
</dbReference>
<dbReference type="HOGENOM" id="CLU_090635_1_0_9"/>
<dbReference type="InterPro" id="IPR006674">
    <property type="entry name" value="HD_domain"/>
</dbReference>
<reference evidence="3" key="1">
    <citation type="submission" date="2011-12" db="EMBL/GenBank/DDBJ databases">
        <title>Complete sequence of Clostridium clariflavum DSM 19732.</title>
        <authorList>
            <consortium name="US DOE Joint Genome Institute"/>
            <person name="Lucas S."/>
            <person name="Han J."/>
            <person name="Lapidus A."/>
            <person name="Cheng J.-F."/>
            <person name="Goodwin L."/>
            <person name="Pitluck S."/>
            <person name="Peters L."/>
            <person name="Teshima H."/>
            <person name="Detter J.C."/>
            <person name="Han C."/>
            <person name="Tapia R."/>
            <person name="Land M."/>
            <person name="Hauser L."/>
            <person name="Kyrpides N."/>
            <person name="Ivanova N."/>
            <person name="Pagani I."/>
            <person name="Kitzmiller T."/>
            <person name="Lynd L."/>
            <person name="Izquierdo J."/>
            <person name="Woyke T."/>
        </authorList>
    </citation>
    <scope>NUCLEOTIDE SEQUENCE [LARGE SCALE GENOMIC DNA]</scope>
    <source>
        <strain evidence="3">DSM 19732 / NBRC 101661 / EBR45</strain>
    </source>
</reference>
<proteinExistence type="predicted"/>